<keyword evidence="5" id="KW-1185">Reference proteome</keyword>
<dbReference type="OrthoDB" id="9759709at2"/>
<dbReference type="AlphaFoldDB" id="A0A5C5V712"/>
<gene>
    <name evidence="4" type="ORF">KOR34_37060</name>
</gene>
<keyword evidence="1 4" id="KW-0328">Glycosyltransferase</keyword>
<dbReference type="Pfam" id="PF04041">
    <property type="entry name" value="Glyco_hydro_130"/>
    <property type="match status" value="1"/>
</dbReference>
<evidence type="ECO:0000256" key="1">
    <source>
        <dbReference type="ARBA" id="ARBA00022676"/>
    </source>
</evidence>
<evidence type="ECO:0000313" key="5">
    <source>
        <dbReference type="Proteomes" id="UP000316714"/>
    </source>
</evidence>
<dbReference type="RefSeq" id="WP_146566846.1">
    <property type="nucleotide sequence ID" value="NZ_SIHJ01000002.1"/>
</dbReference>
<dbReference type="InterPro" id="IPR023296">
    <property type="entry name" value="Glyco_hydro_beta-prop_sf"/>
</dbReference>
<accession>A0A5C5V712</accession>
<dbReference type="SUPFAM" id="SSF75005">
    <property type="entry name" value="Arabinanase/levansucrase/invertase"/>
    <property type="match status" value="1"/>
</dbReference>
<dbReference type="CDD" id="cd18612">
    <property type="entry name" value="GH130_Lin0857-like"/>
    <property type="match status" value="1"/>
</dbReference>
<comment type="caution">
    <text evidence="4">The sequence shown here is derived from an EMBL/GenBank/DDBJ whole genome shotgun (WGS) entry which is preliminary data.</text>
</comment>
<evidence type="ECO:0000313" key="4">
    <source>
        <dbReference type="EMBL" id="TWT33870.1"/>
    </source>
</evidence>
<name>A0A5C5V712_9BACT</name>
<dbReference type="GO" id="GO:0016757">
    <property type="term" value="F:glycosyltransferase activity"/>
    <property type="evidence" value="ECO:0007669"/>
    <property type="project" value="UniProtKB-KW"/>
</dbReference>
<dbReference type="InterPro" id="IPR007184">
    <property type="entry name" value="Mannoside_phosphorylase"/>
</dbReference>
<keyword evidence="2 4" id="KW-0808">Transferase</keyword>
<protein>
    <submittedName>
        <fullName evidence="4">Beta-1,4-mannooligosaccharide phosphorylase</fullName>
        <ecNumber evidence="4">2.4.1.-</ecNumber>
    </submittedName>
</protein>
<dbReference type="Gene3D" id="2.115.10.20">
    <property type="entry name" value="Glycosyl hydrolase domain, family 43"/>
    <property type="match status" value="1"/>
</dbReference>
<dbReference type="PANTHER" id="PTHR34106">
    <property type="entry name" value="GLYCOSIDASE"/>
    <property type="match status" value="1"/>
</dbReference>
<dbReference type="PIRSF" id="PIRSF016202">
    <property type="entry name" value="PH1107"/>
    <property type="match status" value="1"/>
</dbReference>
<proteinExistence type="inferred from homology"/>
<sequence>MTSADEVAPLTHGFEVIGVFNPGVVRTGDRIMLLARVAERPKPGHPGRIGMPRIEQGGKVTVDWEPESEFDLSDPRVVRALNNGQSRLTSISHLRVFHRNEDGPGTWSADLVLLPESPTEEYGVEDPRITTIDSAHWVTYVAVSRHGAVTALASTRDFIDFARHGVIFPPENKDVVLFPRKIGDEYVALHRPTARTDFCRPEIWLAPSPDLLNWGAHEPLLSGIGGWDNQRIGAGAPPIETDDGWLVLYHGCGSSGEIGQIGAYCGAAVLLDRDDPTRVLRRSLEPLLRPLADFECSGFVPNVVFPTALIDAGPTLAVYYGAADEAIGVVNLSRDSVLDSLQ</sequence>
<evidence type="ECO:0000256" key="3">
    <source>
        <dbReference type="ARBA" id="ARBA00024356"/>
    </source>
</evidence>
<dbReference type="Proteomes" id="UP000316714">
    <property type="component" value="Unassembled WGS sequence"/>
</dbReference>
<comment type="similarity">
    <text evidence="3">Belongs to the glycosyl hydrolase 130 family.</text>
</comment>
<organism evidence="4 5">
    <name type="scientific">Posidoniimonas corsicana</name>
    <dbReference type="NCBI Taxonomy" id="1938618"/>
    <lineage>
        <taxon>Bacteria</taxon>
        <taxon>Pseudomonadati</taxon>
        <taxon>Planctomycetota</taxon>
        <taxon>Planctomycetia</taxon>
        <taxon>Pirellulales</taxon>
        <taxon>Lacipirellulaceae</taxon>
        <taxon>Posidoniimonas</taxon>
    </lineage>
</organism>
<dbReference type="EMBL" id="SIHJ01000002">
    <property type="protein sequence ID" value="TWT33870.1"/>
    <property type="molecule type" value="Genomic_DNA"/>
</dbReference>
<dbReference type="EC" id="2.4.1.-" evidence="4"/>
<reference evidence="4 5" key="1">
    <citation type="submission" date="2019-02" db="EMBL/GenBank/DDBJ databases">
        <title>Deep-cultivation of Planctomycetes and their phenomic and genomic characterization uncovers novel biology.</title>
        <authorList>
            <person name="Wiegand S."/>
            <person name="Jogler M."/>
            <person name="Boedeker C."/>
            <person name="Pinto D."/>
            <person name="Vollmers J."/>
            <person name="Rivas-Marin E."/>
            <person name="Kohn T."/>
            <person name="Peeters S.H."/>
            <person name="Heuer A."/>
            <person name="Rast P."/>
            <person name="Oberbeckmann S."/>
            <person name="Bunk B."/>
            <person name="Jeske O."/>
            <person name="Meyerdierks A."/>
            <person name="Storesund J.E."/>
            <person name="Kallscheuer N."/>
            <person name="Luecker S."/>
            <person name="Lage O.M."/>
            <person name="Pohl T."/>
            <person name="Merkel B.J."/>
            <person name="Hornburger P."/>
            <person name="Mueller R.-W."/>
            <person name="Bruemmer F."/>
            <person name="Labrenz M."/>
            <person name="Spormann A.M."/>
            <person name="Op Den Camp H."/>
            <person name="Overmann J."/>
            <person name="Amann R."/>
            <person name="Jetten M.S.M."/>
            <person name="Mascher T."/>
            <person name="Medema M.H."/>
            <person name="Devos D.P."/>
            <person name="Kaster A.-K."/>
            <person name="Ovreas L."/>
            <person name="Rohde M."/>
            <person name="Galperin M.Y."/>
            <person name="Jogler C."/>
        </authorList>
    </citation>
    <scope>NUCLEOTIDE SEQUENCE [LARGE SCALE GENOMIC DNA]</scope>
    <source>
        <strain evidence="4 5">KOR34</strain>
    </source>
</reference>
<dbReference type="PANTHER" id="PTHR34106:SF5">
    <property type="entry name" value="GLYCOSIDASE"/>
    <property type="match status" value="1"/>
</dbReference>
<evidence type="ECO:0000256" key="2">
    <source>
        <dbReference type="ARBA" id="ARBA00022679"/>
    </source>
</evidence>